<feature type="domain" description="SLH" evidence="4">
    <location>
        <begin position="116"/>
        <end position="176"/>
    </location>
</feature>
<dbReference type="EMBL" id="CP066308">
    <property type="protein sequence ID" value="QQE74284.1"/>
    <property type="molecule type" value="Genomic_DNA"/>
</dbReference>
<proteinExistence type="predicted"/>
<evidence type="ECO:0000256" key="1">
    <source>
        <dbReference type="SAM" id="MobiDB-lite"/>
    </source>
</evidence>
<dbReference type="AlphaFoldDB" id="A0A7T5EKG4"/>
<gene>
    <name evidence="5" type="ORF">JD108_21065</name>
    <name evidence="6" type="ORF">KDJ56_21000</name>
</gene>
<dbReference type="Pfam" id="PF16147">
    <property type="entry name" value="DUF4855"/>
    <property type="match status" value="1"/>
</dbReference>
<feature type="domain" description="SLH" evidence="4">
    <location>
        <begin position="52"/>
        <end position="115"/>
    </location>
</feature>
<feature type="chain" id="PRO_5032375796" evidence="2">
    <location>
        <begin position="27"/>
        <end position="925"/>
    </location>
</feature>
<sequence>MGVTRTAGRVLTALLSFSLMTGSAFAATEPAAALPPGPEDSQQIEPQPLPEEETIAFTDLGNSYARDAVNRLAALRLISGQGGDQYRPQEPISRQDVFVLLSKAMGVQPKRPKEEKYTDVSVDSPYAPYIYGLTELGVLNGRSDGTLGARDALTRQEMAVILDRLWKAGSGPKQVARQETYADRKEIAEYAREAVASVTAQGWMKGANGMFRPQGQVTRGDAAIIAERIWQARYQLAEKVDFRVDKTKLTVMAGTSEKVEVTRPTGGALPFTPVFAFDRPALGAMMPDGTFVAGPTPGKGILTVTVGLRSITIPVEITAAPAEKAPAEQADTRQETAAGGADNGSSKTTDASEDGTGSSNATAASEGDTENSKATVADEEDPGTAEAVSGEEKTAATEESDADAAADELINLAPGSFTSVKPFGKEDAYFREVEKQYPGPVGGLVTPSETWTGYNRQFGRKVMVALPEVKQLERVTLTFRHAKSSGITIPEWMDVEVSPDGKAWYFAGKARHDVSQAEEAALERTLAVTLPQVETRYVRVSFPVKVFAFARQLEIWGRDGKQRSAAPVLLPFANQTETLVEKKSVRRVENMLLAYTGDHGERGTWTKEDFLPMVGYRTKDGYMRDQMFDTVLFLPYQTMPATKEKWQAYLRDLFGSRQQLEALNDAMREFNRLYGTLYTTPIVENVVLALPYPNSAQTDFGKLAPDKESLSFSAKHVGEEKAYQNRKQALEWYYSELKKRWDQAGYQYLRLEGIYWFHELVEDSAPKERELIRNMGRMVHADALRYYWIPYFGAPGLSEWKSLYFDVAFLQPSYYSDKPVPLDRIEGTLEVIQKYGMDVEIEGDERMYRDPKFYQLYYNQLIAAHNYGMDKNNIHAYYFGSKTLLEAVRSQDPAIRAIYDDTYKWMKGKFDQTEYMLPEAMPVNK</sequence>
<dbReference type="PANTHER" id="PTHR43308">
    <property type="entry name" value="OUTER MEMBRANE PROTEIN ALPHA-RELATED"/>
    <property type="match status" value="1"/>
</dbReference>
<dbReference type="Proteomes" id="UP000595847">
    <property type="component" value="Chromosome"/>
</dbReference>
<dbReference type="RefSeq" id="WP_198827865.1">
    <property type="nucleotide sequence ID" value="NZ_CP066308.1"/>
</dbReference>
<feature type="domain" description="SLH" evidence="4">
    <location>
        <begin position="178"/>
        <end position="240"/>
    </location>
</feature>
<dbReference type="InterPro" id="IPR000421">
    <property type="entry name" value="FA58C"/>
</dbReference>
<dbReference type="InterPro" id="IPR001119">
    <property type="entry name" value="SLH_dom"/>
</dbReference>
<dbReference type="Pfam" id="PF00395">
    <property type="entry name" value="SLH"/>
    <property type="match status" value="3"/>
</dbReference>
<evidence type="ECO:0000313" key="7">
    <source>
        <dbReference type="Proteomes" id="UP000595847"/>
    </source>
</evidence>
<evidence type="ECO:0000256" key="2">
    <source>
        <dbReference type="SAM" id="SignalP"/>
    </source>
</evidence>
<dbReference type="KEGG" id="bcop:JD108_21065"/>
<keyword evidence="2" id="KW-0732">Signal</keyword>
<keyword evidence="8" id="KW-1185">Reference proteome</keyword>
<accession>A0A7T5EKG4</accession>
<dbReference type="InterPro" id="IPR032329">
    <property type="entry name" value="DUF4855"/>
</dbReference>
<evidence type="ECO:0000313" key="8">
    <source>
        <dbReference type="Proteomes" id="UP000677234"/>
    </source>
</evidence>
<feature type="compositionally biased region" description="Polar residues" evidence="1">
    <location>
        <begin position="343"/>
        <end position="363"/>
    </location>
</feature>
<feature type="region of interest" description="Disordered" evidence="1">
    <location>
        <begin position="322"/>
        <end position="402"/>
    </location>
</feature>
<evidence type="ECO:0000313" key="6">
    <source>
        <dbReference type="EMBL" id="QUO41366.1"/>
    </source>
</evidence>
<feature type="domain" description="F5/8 type C" evidence="3">
    <location>
        <begin position="451"/>
        <end position="558"/>
    </location>
</feature>
<protein>
    <submittedName>
        <fullName evidence="5">DUF4855 domain-containing protein</fullName>
    </submittedName>
</protein>
<evidence type="ECO:0000313" key="5">
    <source>
        <dbReference type="EMBL" id="QQE74284.1"/>
    </source>
</evidence>
<evidence type="ECO:0000259" key="3">
    <source>
        <dbReference type="PROSITE" id="PS50022"/>
    </source>
</evidence>
<dbReference type="Proteomes" id="UP000677234">
    <property type="component" value="Chromosome"/>
</dbReference>
<dbReference type="EMBL" id="CP073708">
    <property type="protein sequence ID" value="QUO41366.1"/>
    <property type="molecule type" value="Genomic_DNA"/>
</dbReference>
<name>A0A7T5EKG4_9BACL</name>
<dbReference type="Gene3D" id="2.60.120.260">
    <property type="entry name" value="Galactose-binding domain-like"/>
    <property type="match status" value="1"/>
</dbReference>
<dbReference type="PROSITE" id="PS51272">
    <property type="entry name" value="SLH"/>
    <property type="match status" value="3"/>
</dbReference>
<dbReference type="PROSITE" id="PS50022">
    <property type="entry name" value="FA58C_3"/>
    <property type="match status" value="1"/>
</dbReference>
<organism evidence="5 7">
    <name type="scientific">Brevibacillus composti</name>
    <dbReference type="NCBI Taxonomy" id="2796470"/>
    <lineage>
        <taxon>Bacteria</taxon>
        <taxon>Bacillati</taxon>
        <taxon>Bacillota</taxon>
        <taxon>Bacilli</taxon>
        <taxon>Bacillales</taxon>
        <taxon>Paenibacillaceae</taxon>
        <taxon>Brevibacillus</taxon>
    </lineage>
</organism>
<dbReference type="InterPro" id="IPR051465">
    <property type="entry name" value="Cell_Envelope_Struct_Comp"/>
</dbReference>
<reference evidence="5 7" key="1">
    <citation type="submission" date="2020-12" db="EMBL/GenBank/DDBJ databases">
        <title>strain FJAT-54423T represents a novel species of the genus Brevibacillus.</title>
        <authorList>
            <person name="Tang R."/>
        </authorList>
    </citation>
    <scope>NUCLEOTIDE SEQUENCE [LARGE SCALE GENOMIC DNA]</scope>
    <source>
        <strain evidence="5 7">FJAT-54423</strain>
    </source>
</reference>
<evidence type="ECO:0000259" key="4">
    <source>
        <dbReference type="PROSITE" id="PS51272"/>
    </source>
</evidence>
<dbReference type="PANTHER" id="PTHR43308:SF5">
    <property type="entry name" value="S-LAYER PROTEIN _ PEPTIDOGLYCAN ENDO-BETA-N-ACETYLGLUCOSAMINIDASE"/>
    <property type="match status" value="1"/>
</dbReference>
<feature type="signal peptide" evidence="2">
    <location>
        <begin position="1"/>
        <end position="26"/>
    </location>
</feature>
<reference evidence="6" key="2">
    <citation type="submission" date="2021-04" db="EMBL/GenBank/DDBJ databases">
        <title>Brevibacillus composti FJAT-54423, complete genome.</title>
        <authorList>
            <person name="Tang R."/>
        </authorList>
    </citation>
    <scope>NUCLEOTIDE SEQUENCE</scope>
    <source>
        <strain evidence="6">FJAT-54424</strain>
    </source>
</reference>